<reference evidence="1" key="1">
    <citation type="submission" date="2020-12" db="EMBL/GenBank/DDBJ databases">
        <authorList>
            <person name="Hahn C.J."/>
            <person name="Laso-Perez R."/>
            <person name="Vulcano F."/>
            <person name="Vaziourakis K.-M."/>
            <person name="Stokke R."/>
            <person name="Steen I.H."/>
            <person name="Teske A."/>
            <person name="Boetius A."/>
            <person name="Liebeke M."/>
            <person name="Amann R."/>
            <person name="Knittel K."/>
        </authorList>
    </citation>
    <scope>NUCLEOTIDE SEQUENCE</scope>
    <source>
        <strain evidence="1">Gfbio:c6db26ca-90af-429b-aeed-0e3e8aed0b5e:GoM-Arc1_AMV-AAA_792_C10</strain>
    </source>
</reference>
<organism evidence="1 2">
    <name type="scientific">Candidatus Argoarchaeum ethanivorans</name>
    <dbReference type="NCBI Taxonomy" id="2608793"/>
    <lineage>
        <taxon>Archaea</taxon>
        <taxon>Methanobacteriati</taxon>
        <taxon>Methanobacteriota</taxon>
        <taxon>Stenosarchaea group</taxon>
        <taxon>Methanomicrobia</taxon>
        <taxon>Methanosarcinales</taxon>
        <taxon>Methanosarcinales incertae sedis</taxon>
        <taxon>GOM Arc I cluster</taxon>
        <taxon>Candidatus Argoarchaeum</taxon>
    </lineage>
</organism>
<dbReference type="EMBL" id="CAJHZY010000005">
    <property type="protein sequence ID" value="CAD7766670.1"/>
    <property type="molecule type" value="Genomic_DNA"/>
</dbReference>
<protein>
    <submittedName>
        <fullName evidence="1">Uncharacterized protein</fullName>
    </submittedName>
</protein>
<proteinExistence type="predicted"/>
<evidence type="ECO:0000313" key="1">
    <source>
        <dbReference type="EMBL" id="CAD7766670.1"/>
    </source>
</evidence>
<dbReference type="AlphaFoldDB" id="A0A812A0X5"/>
<accession>A0A812A0X5</accession>
<dbReference type="Proteomes" id="UP000614580">
    <property type="component" value="Unassembled WGS sequence"/>
</dbReference>
<gene>
    <name evidence="1" type="ORF">DNFNHJIP_00068</name>
</gene>
<comment type="caution">
    <text evidence="1">The sequence shown here is derived from an EMBL/GenBank/DDBJ whole genome shotgun (WGS) entry which is preliminary data.</text>
</comment>
<name>A0A812A0X5_9EURY</name>
<evidence type="ECO:0000313" key="2">
    <source>
        <dbReference type="Proteomes" id="UP000614580"/>
    </source>
</evidence>
<sequence length="146" mass="17260">MRMDGDIRVRTHRKYRVLYNELKNYVVGDMHELFFLCVCLGYKNNISRKIGTNGDDRFWSKTIHPNEWACYYSIMAKKYEMNFKAIVDDKKVILCMEEYANGGMQVLIENLLNDYIIDKSVEPSIDMSTAKELPKMLMGYIFEELK</sequence>